<feature type="transmembrane region" description="Helical" evidence="1">
    <location>
        <begin position="52"/>
        <end position="85"/>
    </location>
</feature>
<feature type="transmembrane region" description="Helical" evidence="1">
    <location>
        <begin position="166"/>
        <end position="187"/>
    </location>
</feature>
<gene>
    <name evidence="2" type="ORF">FM069_18875</name>
</gene>
<evidence type="ECO:0000256" key="1">
    <source>
        <dbReference type="SAM" id="Phobius"/>
    </source>
</evidence>
<feature type="transmembrane region" description="Helical" evidence="1">
    <location>
        <begin position="12"/>
        <end position="32"/>
    </location>
</feature>
<dbReference type="RefSeq" id="WP_143489923.1">
    <property type="nucleotide sequence ID" value="NZ_VJOY01000018.1"/>
</dbReference>
<feature type="transmembrane region" description="Helical" evidence="1">
    <location>
        <begin position="207"/>
        <end position="226"/>
    </location>
</feature>
<feature type="transmembrane region" description="Helical" evidence="1">
    <location>
        <begin position="238"/>
        <end position="265"/>
    </location>
</feature>
<name>A0A553GUP6_9PSED</name>
<keyword evidence="3" id="KW-1185">Reference proteome</keyword>
<keyword evidence="1" id="KW-1133">Transmembrane helix</keyword>
<dbReference type="Proteomes" id="UP000315235">
    <property type="component" value="Unassembled WGS sequence"/>
</dbReference>
<keyword evidence="1" id="KW-0472">Membrane</keyword>
<feature type="transmembrane region" description="Helical" evidence="1">
    <location>
        <begin position="122"/>
        <end position="138"/>
    </location>
</feature>
<dbReference type="EMBL" id="VJOY01000018">
    <property type="protein sequence ID" value="TRX73238.1"/>
    <property type="molecule type" value="Genomic_DNA"/>
</dbReference>
<sequence>MLRILLRHAKAITGTASLVGAGLGLVFLRVYLGAIGRPELFMDSLDVGPALFAWLGASALVGVATLAALAMPSIVLGIFVSALRLPEAVRATVMKRALVTVAVGFASLFGCLLWITTEMARLALPVVLISVGTTLVMFRRWDRGFQTAWASTLAAQANPDAHGTRYGMLAIAIVLLAFAALAGVYPVSLALEAYRGGDGEWAQWKGLLVGFLSMLLTLLPAATFYLNEGAILRRFQNLALGTAIMAIPMLFMSTAIVQIVVYGAAGLVQVRQQAVLTLALDARYPPAAFQGGAWHGQPLGDGRVRIEAFRLYSFGGLHLLCPARWVDTRLENWPSRASACVPVHTDDYVVLPPTSRVSPPATEGEGPVGCVSARPFAQPPRLRPDGRVCLFAQPL</sequence>
<proteinExistence type="predicted"/>
<reference evidence="2 3" key="1">
    <citation type="submission" date="2019-07" db="EMBL/GenBank/DDBJ databases">
        <title>Pseudomonas mangiferae sp. nov., isolated from bark of mango tree in Thailand.</title>
        <authorList>
            <person name="Srisuk N."/>
            <person name="Anurat P."/>
        </authorList>
    </citation>
    <scope>NUCLEOTIDE SEQUENCE [LARGE SCALE GENOMIC DNA]</scope>
    <source>
        <strain evidence="2 3">DMKU_BBB3-04</strain>
    </source>
</reference>
<protein>
    <submittedName>
        <fullName evidence="2">Uncharacterized protein</fullName>
    </submittedName>
</protein>
<dbReference type="AlphaFoldDB" id="A0A553GUP6"/>
<accession>A0A553GUP6</accession>
<dbReference type="OrthoDB" id="6836542at2"/>
<evidence type="ECO:0000313" key="2">
    <source>
        <dbReference type="EMBL" id="TRX73238.1"/>
    </source>
</evidence>
<feature type="transmembrane region" description="Helical" evidence="1">
    <location>
        <begin position="97"/>
        <end position="116"/>
    </location>
</feature>
<organism evidence="2 3">
    <name type="scientific">Pseudomonas mangiferae</name>
    <dbReference type="NCBI Taxonomy" id="2593654"/>
    <lineage>
        <taxon>Bacteria</taxon>
        <taxon>Pseudomonadati</taxon>
        <taxon>Pseudomonadota</taxon>
        <taxon>Gammaproteobacteria</taxon>
        <taxon>Pseudomonadales</taxon>
        <taxon>Pseudomonadaceae</taxon>
        <taxon>Pseudomonas</taxon>
    </lineage>
</organism>
<keyword evidence="1" id="KW-0812">Transmembrane</keyword>
<evidence type="ECO:0000313" key="3">
    <source>
        <dbReference type="Proteomes" id="UP000315235"/>
    </source>
</evidence>
<comment type="caution">
    <text evidence="2">The sequence shown here is derived from an EMBL/GenBank/DDBJ whole genome shotgun (WGS) entry which is preliminary data.</text>
</comment>